<keyword evidence="7" id="KW-1185">Reference proteome</keyword>
<proteinExistence type="inferred from homology"/>
<dbReference type="InterPro" id="IPR030823">
    <property type="entry name" value="IolE/MocC"/>
</dbReference>
<comment type="pathway">
    <text evidence="4">Polyol metabolism; myo-inositol degradation into acetyl-CoA; acetyl-CoA from myo-inositol: step 2/7.</text>
</comment>
<evidence type="ECO:0000256" key="1">
    <source>
        <dbReference type="ARBA" id="ARBA00023211"/>
    </source>
</evidence>
<dbReference type="InterPro" id="IPR050312">
    <property type="entry name" value="IolE/XylAMocC-like"/>
</dbReference>
<dbReference type="GO" id="GO:0030145">
    <property type="term" value="F:manganese ion binding"/>
    <property type="evidence" value="ECO:0007669"/>
    <property type="project" value="UniProtKB-UniRule"/>
</dbReference>
<dbReference type="EC" id="4.2.1.44" evidence="4"/>
<dbReference type="InterPro" id="IPR013022">
    <property type="entry name" value="Xyl_isomerase-like_TIM-brl"/>
</dbReference>
<dbReference type="GO" id="GO:0019310">
    <property type="term" value="P:inositol catabolic process"/>
    <property type="evidence" value="ECO:0007669"/>
    <property type="project" value="UniProtKB-UniRule"/>
</dbReference>
<gene>
    <name evidence="4 6" type="primary">iolE</name>
    <name evidence="6" type="ORF">DWY25_13180</name>
</gene>
<dbReference type="UniPathway" id="UPA00076">
    <property type="reaction ID" value="UER00144"/>
</dbReference>
<protein>
    <recommendedName>
        <fullName evidence="4">Inosose dehydratase</fullName>
        <ecNumber evidence="4">4.2.1.44</ecNumber>
    </recommendedName>
    <alternativeName>
        <fullName evidence="4">2-keto-myo-inositol dehydratase</fullName>
        <shortName evidence="4">2KMI dehydratase</shortName>
    </alternativeName>
</protein>
<evidence type="ECO:0000313" key="6">
    <source>
        <dbReference type="EMBL" id="RGR71207.1"/>
    </source>
</evidence>
<comment type="cofactor">
    <cofactor evidence="4">
        <name>Co(2+)</name>
        <dbReference type="ChEBI" id="CHEBI:48828"/>
    </cofactor>
    <cofactor evidence="4">
        <name>Mn(2+)</name>
        <dbReference type="ChEBI" id="CHEBI:29035"/>
    </cofactor>
</comment>
<dbReference type="RefSeq" id="WP_117895620.1">
    <property type="nucleotide sequence ID" value="NZ_CABJCV010000018.1"/>
</dbReference>
<sequence>MEMKNVKIGIAPIAWTNDDLPDLGKENTFEQCVSEMALAGYAGCEIGNRYPRDLAVLKKALDLRGLQICNAWFSTYFTRGQKEETIQKFIEHRDFLHALGAKVIGISEQGNSIQGTTLPIFDAKPVYTAAQWQAVTEGFEILGALAAEKGMRLGVHHHMGTGVQTEAEIDYLMEHTSEKVGLLYDCGHLYYSEGSQEATLRVLEKHIGRVVHVHLKDVRPNVLEQVRCEKLSFLEGVRAGSFTVPSDGVIHFEPIFACLAAHQYQGWMVVEAEQDPAKANPLEYALKARAFIREKTGC</sequence>
<name>A0A412FSU0_9FIRM</name>
<evidence type="ECO:0000259" key="5">
    <source>
        <dbReference type="Pfam" id="PF01261"/>
    </source>
</evidence>
<evidence type="ECO:0000313" key="7">
    <source>
        <dbReference type="Proteomes" id="UP000284178"/>
    </source>
</evidence>
<dbReference type="SUPFAM" id="SSF51658">
    <property type="entry name" value="Xylose isomerase-like"/>
    <property type="match status" value="1"/>
</dbReference>
<keyword evidence="1 4" id="KW-0464">Manganese</keyword>
<evidence type="ECO:0000256" key="2">
    <source>
        <dbReference type="ARBA" id="ARBA00023239"/>
    </source>
</evidence>
<dbReference type="GO" id="GO:0050114">
    <property type="term" value="F:myo-inosose-2 dehydratase activity"/>
    <property type="evidence" value="ECO:0007669"/>
    <property type="project" value="UniProtKB-UniRule"/>
</dbReference>
<accession>A0A412FSU0</accession>
<dbReference type="Pfam" id="PF01261">
    <property type="entry name" value="AP_endonuc_2"/>
    <property type="match status" value="1"/>
</dbReference>
<feature type="domain" description="Xylose isomerase-like TIM barrel" evidence="5">
    <location>
        <begin position="36"/>
        <end position="294"/>
    </location>
</feature>
<dbReference type="NCBIfam" id="TIGR04379">
    <property type="entry name" value="myo_inos_iolE"/>
    <property type="match status" value="1"/>
</dbReference>
<dbReference type="HAMAP" id="MF_01672">
    <property type="entry name" value="IolE"/>
    <property type="match status" value="1"/>
</dbReference>
<dbReference type="InterPro" id="IPR023952">
    <property type="entry name" value="IolE"/>
</dbReference>
<comment type="similarity">
    <text evidence="4">Belongs to the IolE/MocC family.</text>
</comment>
<comment type="function">
    <text evidence="4">Catalyzes the dehydration of inosose (2-keto-myo-inositol, 2KMI or 2,4,6/3,5-pentahydroxycyclohexanone) to 3D-(3,5/4)-trihydroxycyclohexane-1,2-dione (D-2,3-diketo-4-deoxy-epi-inositol).</text>
</comment>
<dbReference type="EMBL" id="QRUP01000018">
    <property type="protein sequence ID" value="RGR71207.1"/>
    <property type="molecule type" value="Genomic_DNA"/>
</dbReference>
<dbReference type="PANTHER" id="PTHR12110">
    <property type="entry name" value="HYDROXYPYRUVATE ISOMERASE"/>
    <property type="match status" value="1"/>
</dbReference>
<organism evidence="6 7">
    <name type="scientific">Holdemania filiformis</name>
    <dbReference type="NCBI Taxonomy" id="61171"/>
    <lineage>
        <taxon>Bacteria</taxon>
        <taxon>Bacillati</taxon>
        <taxon>Bacillota</taxon>
        <taxon>Erysipelotrichia</taxon>
        <taxon>Erysipelotrichales</taxon>
        <taxon>Erysipelotrichaceae</taxon>
        <taxon>Holdemania</taxon>
    </lineage>
</organism>
<dbReference type="InterPro" id="IPR036237">
    <property type="entry name" value="Xyl_isomerase-like_sf"/>
</dbReference>
<evidence type="ECO:0000256" key="3">
    <source>
        <dbReference type="ARBA" id="ARBA00023285"/>
    </source>
</evidence>
<comment type="catalytic activity">
    <reaction evidence="4">
        <text>scyllo-inosose = 3D-3,5/4-trihydroxycyclohexane-1,2-dione + H2O</text>
        <dbReference type="Rhea" id="RHEA:14065"/>
        <dbReference type="ChEBI" id="CHEBI:15377"/>
        <dbReference type="ChEBI" id="CHEBI:17811"/>
        <dbReference type="ChEBI" id="CHEBI:28446"/>
        <dbReference type="EC" id="4.2.1.44"/>
    </reaction>
</comment>
<comment type="cofactor">
    <cofactor evidence="4">
        <name>glutathione</name>
        <dbReference type="ChEBI" id="CHEBI:57925"/>
    </cofactor>
</comment>
<dbReference type="Proteomes" id="UP000284178">
    <property type="component" value="Unassembled WGS sequence"/>
</dbReference>
<dbReference type="AlphaFoldDB" id="A0A412FSU0"/>
<dbReference type="Gene3D" id="3.20.20.150">
    <property type="entry name" value="Divalent-metal-dependent TIM barrel enzymes"/>
    <property type="match status" value="1"/>
</dbReference>
<dbReference type="GeneID" id="83016348"/>
<keyword evidence="3 4" id="KW-0170">Cobalt</keyword>
<reference evidence="6 7" key="1">
    <citation type="submission" date="2018-08" db="EMBL/GenBank/DDBJ databases">
        <title>A genome reference for cultivated species of the human gut microbiota.</title>
        <authorList>
            <person name="Zou Y."/>
            <person name="Xue W."/>
            <person name="Luo G."/>
        </authorList>
    </citation>
    <scope>NUCLEOTIDE SEQUENCE [LARGE SCALE GENOMIC DNA]</scope>
    <source>
        <strain evidence="6 7">AF24-29</strain>
    </source>
</reference>
<evidence type="ECO:0000256" key="4">
    <source>
        <dbReference type="HAMAP-Rule" id="MF_01672"/>
    </source>
</evidence>
<comment type="caution">
    <text evidence="6">The sequence shown here is derived from an EMBL/GenBank/DDBJ whole genome shotgun (WGS) entry which is preliminary data.</text>
</comment>
<keyword evidence="2 4" id="KW-0456">Lyase</keyword>
<dbReference type="PANTHER" id="PTHR12110:SF41">
    <property type="entry name" value="INOSOSE DEHYDRATASE"/>
    <property type="match status" value="1"/>
</dbReference>